<keyword evidence="3" id="KW-0813">Transport</keyword>
<dbReference type="Pfam" id="PF00005">
    <property type="entry name" value="ABC_tran"/>
    <property type="match status" value="2"/>
</dbReference>
<feature type="domain" description="ABC transporter" evidence="9">
    <location>
        <begin position="265"/>
        <end position="498"/>
    </location>
</feature>
<dbReference type="GO" id="GO:0043190">
    <property type="term" value="C:ATP-binding cassette (ABC) transporter complex"/>
    <property type="evidence" value="ECO:0007669"/>
    <property type="project" value="TreeGrafter"/>
</dbReference>
<keyword evidence="5" id="KW-0547">Nucleotide-binding</keyword>
<dbReference type="InterPro" id="IPR003593">
    <property type="entry name" value="AAA+_ATPase"/>
</dbReference>
<feature type="domain" description="ABC transporter" evidence="9">
    <location>
        <begin position="11"/>
        <end position="253"/>
    </location>
</feature>
<dbReference type="GO" id="GO:0042626">
    <property type="term" value="F:ATPase-coupled transmembrane transporter activity"/>
    <property type="evidence" value="ECO:0007669"/>
    <property type="project" value="TreeGrafter"/>
</dbReference>
<dbReference type="InterPro" id="IPR017871">
    <property type="entry name" value="ABC_transporter-like_CS"/>
</dbReference>
<gene>
    <name evidence="10" type="ORF">H9931_11930</name>
</gene>
<keyword evidence="4" id="KW-1003">Cell membrane</keyword>
<dbReference type="Proteomes" id="UP000823863">
    <property type="component" value="Unassembled WGS sequence"/>
</dbReference>
<comment type="subcellular location">
    <subcellularLocation>
        <location evidence="1">Cell membrane</location>
        <topology evidence="1">Peripheral membrane protein</topology>
    </subcellularLocation>
</comment>
<protein>
    <submittedName>
        <fullName evidence="10">ATP-binding cassette domain-containing protein</fullName>
    </submittedName>
</protein>
<keyword evidence="6 10" id="KW-0067">ATP-binding</keyword>
<evidence type="ECO:0000256" key="1">
    <source>
        <dbReference type="ARBA" id="ARBA00004202"/>
    </source>
</evidence>
<reference evidence="10" key="2">
    <citation type="submission" date="2021-04" db="EMBL/GenBank/DDBJ databases">
        <authorList>
            <person name="Gilroy R."/>
        </authorList>
    </citation>
    <scope>NUCLEOTIDE SEQUENCE</scope>
    <source>
        <strain evidence="10">CHK198-12963</strain>
    </source>
</reference>
<dbReference type="SMART" id="SM00382">
    <property type="entry name" value="AAA"/>
    <property type="match status" value="2"/>
</dbReference>
<evidence type="ECO:0000256" key="8">
    <source>
        <dbReference type="ARBA" id="ARBA00023136"/>
    </source>
</evidence>
<keyword evidence="7" id="KW-1278">Translocase</keyword>
<name>A0A9D2PU98_9FIRM</name>
<dbReference type="PANTHER" id="PTHR43553:SF19">
    <property type="entry name" value="HMP_THIAMINE IMPORT ATP-BINDING PROTEIN YKOD-RELATED"/>
    <property type="match status" value="1"/>
</dbReference>
<dbReference type="GO" id="GO:0005524">
    <property type="term" value="F:ATP binding"/>
    <property type="evidence" value="ECO:0007669"/>
    <property type="project" value="UniProtKB-KW"/>
</dbReference>
<comment type="caution">
    <text evidence="10">The sequence shown here is derived from an EMBL/GenBank/DDBJ whole genome shotgun (WGS) entry which is preliminary data.</text>
</comment>
<evidence type="ECO:0000256" key="4">
    <source>
        <dbReference type="ARBA" id="ARBA00022475"/>
    </source>
</evidence>
<evidence type="ECO:0000259" key="9">
    <source>
        <dbReference type="PROSITE" id="PS50893"/>
    </source>
</evidence>
<dbReference type="InterPro" id="IPR027417">
    <property type="entry name" value="P-loop_NTPase"/>
</dbReference>
<reference evidence="10" key="1">
    <citation type="journal article" date="2021" name="PeerJ">
        <title>Extensive microbial diversity within the chicken gut microbiome revealed by metagenomics and culture.</title>
        <authorList>
            <person name="Gilroy R."/>
            <person name="Ravi A."/>
            <person name="Getino M."/>
            <person name="Pursley I."/>
            <person name="Horton D.L."/>
            <person name="Alikhan N.F."/>
            <person name="Baker D."/>
            <person name="Gharbi K."/>
            <person name="Hall N."/>
            <person name="Watson M."/>
            <person name="Adriaenssens E.M."/>
            <person name="Foster-Nyarko E."/>
            <person name="Jarju S."/>
            <person name="Secka A."/>
            <person name="Antonio M."/>
            <person name="Oren A."/>
            <person name="Chaudhuri R.R."/>
            <person name="La Ragione R."/>
            <person name="Hildebrand F."/>
            <person name="Pallen M.J."/>
        </authorList>
    </citation>
    <scope>NUCLEOTIDE SEQUENCE</scope>
    <source>
        <strain evidence="10">CHK198-12963</strain>
    </source>
</reference>
<dbReference type="InterPro" id="IPR050095">
    <property type="entry name" value="ECF_ABC_transporter_ATP-bd"/>
</dbReference>
<sequence length="503" mass="56630">MSETSIHVPAIELEHVTFRYFEHGKHNVLEDACLKIPQGKITVIAGNSGCGKSTMAAVASGLYPENGGVLSSGTIRLFGHPVNELNPAARSRYLSMMFQNPDLQFCMDTLRKELRFCLENISVPREEMDSKLEYWAEKMEMTPFLDRKLYTLSGGEKQKAALACLFLLGSRAILMDEPFANIDEKWAKEIIQWIVRQNREQGLTVAAIDHRLDYWLTAADEVIVMGKGGVILDRGINRENFEDHRAVFDQEGLYYPGRYQPAVNIREEREPALVLDQVFVEGLLDQASAVIPKGQITALLGPSGCGKTTLFRTLLGKKSYGGSMKADFGQGLREISGIRPKERFLHMGIVFQNPSNQFISQNVYQEVEESYRRWQPGLNEGERKELAEEQLKAYGLGQYRKYSPYMLSQGQQRRLAVLAALAGNQEILLLDEPTYGQDYRSAMAIMEELKEKVEKEGLTVLMATHDRPLAQAVSHVIYEIQEKKLVRISGQQPGKGENDGAEN</sequence>
<evidence type="ECO:0000256" key="6">
    <source>
        <dbReference type="ARBA" id="ARBA00022840"/>
    </source>
</evidence>
<dbReference type="EMBL" id="DWWB01000067">
    <property type="protein sequence ID" value="HJC67398.1"/>
    <property type="molecule type" value="Genomic_DNA"/>
</dbReference>
<proteinExistence type="inferred from homology"/>
<dbReference type="SUPFAM" id="SSF52540">
    <property type="entry name" value="P-loop containing nucleoside triphosphate hydrolases"/>
    <property type="match status" value="2"/>
</dbReference>
<dbReference type="PROSITE" id="PS50893">
    <property type="entry name" value="ABC_TRANSPORTER_2"/>
    <property type="match status" value="2"/>
</dbReference>
<dbReference type="GO" id="GO:0016887">
    <property type="term" value="F:ATP hydrolysis activity"/>
    <property type="evidence" value="ECO:0007669"/>
    <property type="project" value="InterPro"/>
</dbReference>
<dbReference type="PROSITE" id="PS00211">
    <property type="entry name" value="ABC_TRANSPORTER_1"/>
    <property type="match status" value="2"/>
</dbReference>
<evidence type="ECO:0000313" key="11">
    <source>
        <dbReference type="Proteomes" id="UP000823863"/>
    </source>
</evidence>
<dbReference type="InterPro" id="IPR015856">
    <property type="entry name" value="ABC_transpr_CbiO/EcfA_su"/>
</dbReference>
<keyword evidence="8" id="KW-0472">Membrane</keyword>
<organism evidence="10 11">
    <name type="scientific">Candidatus Enterocloster excrementigallinarum</name>
    <dbReference type="NCBI Taxonomy" id="2838558"/>
    <lineage>
        <taxon>Bacteria</taxon>
        <taxon>Bacillati</taxon>
        <taxon>Bacillota</taxon>
        <taxon>Clostridia</taxon>
        <taxon>Lachnospirales</taxon>
        <taxon>Lachnospiraceae</taxon>
        <taxon>Enterocloster</taxon>
    </lineage>
</organism>
<evidence type="ECO:0000313" key="10">
    <source>
        <dbReference type="EMBL" id="HJC67398.1"/>
    </source>
</evidence>
<evidence type="ECO:0000256" key="5">
    <source>
        <dbReference type="ARBA" id="ARBA00022741"/>
    </source>
</evidence>
<dbReference type="InterPro" id="IPR003439">
    <property type="entry name" value="ABC_transporter-like_ATP-bd"/>
</dbReference>
<comment type="similarity">
    <text evidence="2">Belongs to the ABC transporter superfamily.</text>
</comment>
<evidence type="ECO:0000256" key="3">
    <source>
        <dbReference type="ARBA" id="ARBA00022448"/>
    </source>
</evidence>
<dbReference type="AlphaFoldDB" id="A0A9D2PU98"/>
<accession>A0A9D2PU98</accession>
<evidence type="ECO:0000256" key="7">
    <source>
        <dbReference type="ARBA" id="ARBA00022967"/>
    </source>
</evidence>
<evidence type="ECO:0000256" key="2">
    <source>
        <dbReference type="ARBA" id="ARBA00005417"/>
    </source>
</evidence>
<dbReference type="PANTHER" id="PTHR43553">
    <property type="entry name" value="HEAVY METAL TRANSPORTER"/>
    <property type="match status" value="1"/>
</dbReference>
<dbReference type="Gene3D" id="3.40.50.300">
    <property type="entry name" value="P-loop containing nucleotide triphosphate hydrolases"/>
    <property type="match status" value="2"/>
</dbReference>
<dbReference type="CDD" id="cd03225">
    <property type="entry name" value="ABC_cobalt_CbiO_domain1"/>
    <property type="match status" value="2"/>
</dbReference>